<keyword evidence="1" id="KW-1133">Transmembrane helix</keyword>
<organism evidence="2 3">
    <name type="scientific">Kribbella koreensis</name>
    <dbReference type="NCBI Taxonomy" id="57909"/>
    <lineage>
        <taxon>Bacteria</taxon>
        <taxon>Bacillati</taxon>
        <taxon>Actinomycetota</taxon>
        <taxon>Actinomycetes</taxon>
        <taxon>Propionibacteriales</taxon>
        <taxon>Kribbellaceae</taxon>
        <taxon>Kribbella</taxon>
    </lineage>
</organism>
<dbReference type="PANTHER" id="PTHR43471">
    <property type="entry name" value="ABC TRANSPORTER PERMEASE"/>
    <property type="match status" value="1"/>
</dbReference>
<feature type="transmembrane region" description="Helical" evidence="1">
    <location>
        <begin position="185"/>
        <end position="204"/>
    </location>
</feature>
<comment type="caution">
    <text evidence="2">The sequence shown here is derived from an EMBL/GenBank/DDBJ whole genome shotgun (WGS) entry which is preliminary data.</text>
</comment>
<accession>A0ABP4B7Q5</accession>
<dbReference type="Proteomes" id="UP001500542">
    <property type="component" value="Unassembled WGS sequence"/>
</dbReference>
<evidence type="ECO:0000313" key="2">
    <source>
        <dbReference type="EMBL" id="GAA0947175.1"/>
    </source>
</evidence>
<protein>
    <submittedName>
        <fullName evidence="2">ABC transporter permease subunit</fullName>
    </submittedName>
</protein>
<proteinExistence type="predicted"/>
<keyword evidence="1" id="KW-0472">Membrane</keyword>
<dbReference type="PANTHER" id="PTHR43471:SF3">
    <property type="entry name" value="ABC TRANSPORTER PERMEASE PROTEIN NATB"/>
    <property type="match status" value="1"/>
</dbReference>
<keyword evidence="3" id="KW-1185">Reference proteome</keyword>
<evidence type="ECO:0000256" key="1">
    <source>
        <dbReference type="SAM" id="Phobius"/>
    </source>
</evidence>
<feature type="transmembrane region" description="Helical" evidence="1">
    <location>
        <begin position="243"/>
        <end position="265"/>
    </location>
</feature>
<keyword evidence="1" id="KW-0812">Transmembrane</keyword>
<dbReference type="EMBL" id="BAAAHK010000009">
    <property type="protein sequence ID" value="GAA0947175.1"/>
    <property type="molecule type" value="Genomic_DNA"/>
</dbReference>
<dbReference type="RefSeq" id="WP_343972997.1">
    <property type="nucleotide sequence ID" value="NZ_BAAAHK010000009.1"/>
</dbReference>
<feature type="transmembrane region" description="Helical" evidence="1">
    <location>
        <begin position="115"/>
        <end position="140"/>
    </location>
</feature>
<gene>
    <name evidence="2" type="ORF">GCM10009554_43800</name>
</gene>
<feature type="transmembrane region" description="Helical" evidence="1">
    <location>
        <begin position="40"/>
        <end position="57"/>
    </location>
</feature>
<dbReference type="Pfam" id="PF12679">
    <property type="entry name" value="ABC2_membrane_2"/>
    <property type="match status" value="1"/>
</dbReference>
<reference evidence="3" key="1">
    <citation type="journal article" date="2019" name="Int. J. Syst. Evol. Microbiol.">
        <title>The Global Catalogue of Microorganisms (GCM) 10K type strain sequencing project: providing services to taxonomists for standard genome sequencing and annotation.</title>
        <authorList>
            <consortium name="The Broad Institute Genomics Platform"/>
            <consortium name="The Broad Institute Genome Sequencing Center for Infectious Disease"/>
            <person name="Wu L."/>
            <person name="Ma J."/>
        </authorList>
    </citation>
    <scope>NUCLEOTIDE SEQUENCE [LARGE SCALE GENOMIC DNA]</scope>
    <source>
        <strain evidence="3">JCM 10977</strain>
    </source>
</reference>
<feature type="transmembrane region" description="Helical" evidence="1">
    <location>
        <begin position="146"/>
        <end position="173"/>
    </location>
</feature>
<evidence type="ECO:0000313" key="3">
    <source>
        <dbReference type="Proteomes" id="UP001500542"/>
    </source>
</evidence>
<name>A0ABP4B7Q5_9ACTN</name>
<feature type="transmembrane region" description="Helical" evidence="1">
    <location>
        <begin position="77"/>
        <end position="94"/>
    </location>
</feature>
<sequence>MTVRTDEEHDVRRGEAQSGGWQVVAGQECRDLWIGGRGPLLLLTFSVLLSAMTYLAATNRAMNFLEQREAVNLTLQVALSVGVLLTLLVSADAISGERERGTLEALLLTPVGRRAIAVGKLAAAMTLWLACLVVALPYLWVLGRGVAVAGSAALLALCVGTLVAAGLGSLGLLISACTNSNKTSLAISLLVLLIFFAPTQIPALPKTGIGDLLTRVNPIGSALHYITQVLVGHRSWTDNLSYLAAPGVLTAATLAVLIVAGPTIIKLTAGASSS</sequence>